<keyword evidence="4" id="KW-1133">Transmembrane helix</keyword>
<evidence type="ECO:0000256" key="1">
    <source>
        <dbReference type="ARBA" id="ARBA00004370"/>
    </source>
</evidence>
<dbReference type="STRING" id="118060.ATZ35_09625"/>
<gene>
    <name evidence="6" type="ORF">ATZ35_09625</name>
</gene>
<evidence type="ECO:0000256" key="4">
    <source>
        <dbReference type="SAM" id="Phobius"/>
    </source>
</evidence>
<keyword evidence="2 4" id="KW-0472">Membrane</keyword>
<dbReference type="Proteomes" id="UP000067523">
    <property type="component" value="Chromosome"/>
</dbReference>
<keyword evidence="4" id="KW-0812">Transmembrane</keyword>
<feature type="region of interest" description="Disordered" evidence="3">
    <location>
        <begin position="42"/>
        <end position="67"/>
    </location>
</feature>
<dbReference type="Gene3D" id="3.40.710.10">
    <property type="entry name" value="DD-peptidase/beta-lactamase superfamily"/>
    <property type="match status" value="1"/>
</dbReference>
<feature type="transmembrane region" description="Helical" evidence="4">
    <location>
        <begin position="12"/>
        <end position="34"/>
    </location>
</feature>
<proteinExistence type="predicted"/>
<dbReference type="PANTHER" id="PTHR46825:SF11">
    <property type="entry name" value="PENICILLIN-BINDING PROTEIN 4"/>
    <property type="match status" value="1"/>
</dbReference>
<evidence type="ECO:0000313" key="6">
    <source>
        <dbReference type="EMBL" id="ALS37402.1"/>
    </source>
</evidence>
<feature type="compositionally biased region" description="Polar residues" evidence="3">
    <location>
        <begin position="42"/>
        <end position="64"/>
    </location>
</feature>
<keyword evidence="7" id="KW-1185">Reference proteome</keyword>
<dbReference type="KEGG" id="erx:ATZ35_09625"/>
<organism evidence="6 7">
    <name type="scientific">Enterococcus rotai</name>
    <dbReference type="NCBI Taxonomy" id="118060"/>
    <lineage>
        <taxon>Bacteria</taxon>
        <taxon>Bacillati</taxon>
        <taxon>Bacillota</taxon>
        <taxon>Bacilli</taxon>
        <taxon>Lactobacillales</taxon>
        <taxon>Enterococcaceae</taxon>
        <taxon>Enterococcus</taxon>
    </lineage>
</organism>
<dbReference type="InterPro" id="IPR012338">
    <property type="entry name" value="Beta-lactam/transpept-like"/>
</dbReference>
<feature type="domain" description="Beta-lactamase-related" evidence="5">
    <location>
        <begin position="84"/>
        <end position="381"/>
    </location>
</feature>
<dbReference type="RefSeq" id="WP_208927064.1">
    <property type="nucleotide sequence ID" value="NZ_CP013655.1"/>
</dbReference>
<protein>
    <recommendedName>
        <fullName evidence="5">Beta-lactamase-related domain-containing protein</fullName>
    </recommendedName>
</protein>
<evidence type="ECO:0000256" key="2">
    <source>
        <dbReference type="ARBA" id="ARBA00023136"/>
    </source>
</evidence>
<name>A0A0U2WZA6_9ENTE</name>
<dbReference type="Pfam" id="PF00144">
    <property type="entry name" value="Beta-lactamase"/>
    <property type="match status" value="1"/>
</dbReference>
<dbReference type="SUPFAM" id="SSF56601">
    <property type="entry name" value="beta-lactamase/transpeptidase-like"/>
    <property type="match status" value="1"/>
</dbReference>
<dbReference type="AlphaFoldDB" id="A0A0U2WZA6"/>
<comment type="subcellular location">
    <subcellularLocation>
        <location evidence="1">Membrane</location>
    </subcellularLocation>
</comment>
<dbReference type="GO" id="GO:0016020">
    <property type="term" value="C:membrane"/>
    <property type="evidence" value="ECO:0007669"/>
    <property type="project" value="UniProtKB-SubCell"/>
</dbReference>
<evidence type="ECO:0000256" key="3">
    <source>
        <dbReference type="SAM" id="MobiDB-lite"/>
    </source>
</evidence>
<accession>A0A0U2WZA6</accession>
<evidence type="ECO:0000259" key="5">
    <source>
        <dbReference type="Pfam" id="PF00144"/>
    </source>
</evidence>
<dbReference type="InterPro" id="IPR001466">
    <property type="entry name" value="Beta-lactam-related"/>
</dbReference>
<evidence type="ECO:0000313" key="7">
    <source>
        <dbReference type="Proteomes" id="UP000067523"/>
    </source>
</evidence>
<sequence length="398" mass="44940">MRHKKHHRKSNPYMPILITFILIILVGIELYLLFFQNHSEPTLSKSSNTKVEQTTESSQTQANGSEKIEHLDQEVQPASNFANEINQKLEDSQFIGSALIIHDGQVILQKGFGYANFSESRPNTYLSTFQIGSIQKAFTAALILQQVQAQKLSLDDTVDRFYPNVPDSQRITIRQLLSMTSGLQQKIKPTIMMSEDDFVQFSISNATMDVYGQYKYEAVNYSILVGILEQLTGTSYRTLFTKTFNHGLRLSHTCFYNDFIKSSNRTYAYKKVDGKNFASEIKDDPLGFDQEVGTGNVGMTVGDLYSFYSSLLEGKIIDQQIIDEVWTPEIGSKYMGGLYSFSNYIRGHGTEAGFESNARVSKDRQNAVILLSNQKPEDKTLQQLANSIFNSLGPYNSE</sequence>
<dbReference type="InterPro" id="IPR050491">
    <property type="entry name" value="AmpC-like"/>
</dbReference>
<dbReference type="PANTHER" id="PTHR46825">
    <property type="entry name" value="D-ALANYL-D-ALANINE-CARBOXYPEPTIDASE/ENDOPEPTIDASE AMPH"/>
    <property type="match status" value="1"/>
</dbReference>
<reference evidence="7" key="1">
    <citation type="submission" date="2015-12" db="EMBL/GenBank/DDBJ databases">
        <authorList>
            <person name="Lauer A."/>
            <person name="Humrighouse B."/>
            <person name="Loparev V."/>
            <person name="Shewmaker P.L."/>
            <person name="Whitney A.M."/>
            <person name="McLaughlin R.W."/>
        </authorList>
    </citation>
    <scope>NUCLEOTIDE SEQUENCE [LARGE SCALE GENOMIC DNA]</scope>
    <source>
        <strain evidence="7">LMG 26678</strain>
    </source>
</reference>
<dbReference type="EMBL" id="CP013655">
    <property type="protein sequence ID" value="ALS37402.1"/>
    <property type="molecule type" value="Genomic_DNA"/>
</dbReference>